<dbReference type="FunFam" id="3.30.160.60:FF:000483">
    <property type="entry name" value="Zinc finger protein 423"/>
    <property type="match status" value="1"/>
</dbReference>
<gene>
    <name evidence="8" type="primary">AUGUSTUS-3.0.2_04682</name>
    <name evidence="8" type="ORF">TcasGA2_TC004682</name>
</gene>
<evidence type="ECO:0000259" key="7">
    <source>
        <dbReference type="PROSITE" id="PS50157"/>
    </source>
</evidence>
<feature type="region of interest" description="Disordered" evidence="6">
    <location>
        <begin position="77"/>
        <end position="119"/>
    </location>
</feature>
<accession>A0A139WPR6</accession>
<feature type="domain" description="C2H2-type" evidence="7">
    <location>
        <begin position="533"/>
        <end position="561"/>
    </location>
</feature>
<evidence type="ECO:0000256" key="4">
    <source>
        <dbReference type="ARBA" id="ARBA00022833"/>
    </source>
</evidence>
<sequence length="1078" mass="123008">MCWFVQQFWNNQKKLDMSRRKQANPAKLDPQEEDDLEAQHLRLSDDQFAKMKMLFKGNSSRLELLIEKIQSTKEGEFKVPVAEDETAASSASGGSGCGETQPFDDEQVQGDQDQDTKPGPYKCTVCGENYLKEKLLREHEQSHTDHLQFTCAYCPRLFKHKRSRDRHTKLHTGDKKYKCQQCDSAFSRSDHLKIHMKTHDSRKPYKCGTCNRGYNTAAALSSHQQSHLKQESRSGSRTSGGSTPSPGLFRCTHCAETFGKPDLLQSHVAMVHSDTDSSLSQTPEPLSEYQNQIEDLKIVCMYCSKEFPSLELMYQHTNIAHRDVPNGVTTSVSVSSPAIQNSPKPEICQNGTPTYACDRCTMQLDSLQNLKNHINNVHWRPALSPNPVNFMGIEKSYSPFQTQPTDLSRKKKSEDSAEKAVKKKKDQHSPTAISPYDSNDKPCICSCCYAQLPNFKSFLHHMESHVISSNNSLLGFCPVCGEPGRDPVSFTNHIFSHAIAQVPGRCCYTCKKSFERLEELQKHLLEVHVVSVFKCSICNDIFDTKISMQLHLTNKHSDECKHFKCYLCTNQVFHDRLSAELHISMKHYQQFTPCVGANQLLRSQYQELDTRFRDYNMIFQCTFCHKTFKDQYSQYIHILKEHNESKEGEKFILDSAMNPNPSRSPNFMFPKIVTPDHVEPLESVYTCDICNRSDITSESDLINHKKLHHSSKNKIGPVSLQCAYCNEYCKSRTDLENHMKTHQVTCGKGKHKCNICDEIYSSTLTLADHKLTHCKIVEGNSCVQCKSVLTDENSFYSHQLQHSNPGKPNSQISLPANCIICCQTLQTDVEIKLHAKFHLKHLTQKEYMCGVCSKVFDSQGQPANDVNIVVCKDCAKSEDEGKKVPKQFACIQCPQTFDSESDVQNHAAMHMLNEGTNLECRLCKQVFSSPLKLQTHLIEHNFYGMNQYSCYVCSSVFTAASGLQSHIIGHGLDSRPYECSQCQMKFFFRAELDNHRFVHLQKSYPIHNGGEIYENKPSPRYKICKYCSNSYLDNSFFVEHLNQCPFRISPKRETFDNEVDNNIKQEVTEIASEEKDEQ</sequence>
<dbReference type="PANTHER" id="PTHR24379">
    <property type="entry name" value="KRAB AND ZINC FINGER DOMAIN-CONTAINING"/>
    <property type="match status" value="1"/>
</dbReference>
<keyword evidence="9" id="KW-1185">Reference proteome</keyword>
<reference evidence="8 9" key="2">
    <citation type="journal article" date="2010" name="Nucleic Acids Res.">
        <title>BeetleBase in 2010: revisions to provide comprehensive genomic information for Tribolium castaneum.</title>
        <authorList>
            <person name="Kim H.S."/>
            <person name="Murphy T."/>
            <person name="Xia J."/>
            <person name="Caragea D."/>
            <person name="Park Y."/>
            <person name="Beeman R.W."/>
            <person name="Lorenzen M.D."/>
            <person name="Butcher S."/>
            <person name="Manak J.R."/>
            <person name="Brown S.J."/>
        </authorList>
    </citation>
    <scope>GENOME REANNOTATION</scope>
    <source>
        <strain evidence="8 9">Georgia GA2</strain>
    </source>
</reference>
<feature type="domain" description="C2H2-type" evidence="7">
    <location>
        <begin position="619"/>
        <end position="647"/>
    </location>
</feature>
<dbReference type="SMART" id="SM00355">
    <property type="entry name" value="ZnF_C2H2"/>
    <property type="match status" value="22"/>
</dbReference>
<dbReference type="Pfam" id="PF00096">
    <property type="entry name" value="zf-C2H2"/>
    <property type="match status" value="3"/>
</dbReference>
<evidence type="ECO:0000256" key="3">
    <source>
        <dbReference type="ARBA" id="ARBA00022771"/>
    </source>
</evidence>
<dbReference type="InterPro" id="IPR013087">
    <property type="entry name" value="Znf_C2H2_type"/>
</dbReference>
<dbReference type="GO" id="GO:0000977">
    <property type="term" value="F:RNA polymerase II transcription regulatory region sequence-specific DNA binding"/>
    <property type="evidence" value="ECO:0000318"/>
    <property type="project" value="GO_Central"/>
</dbReference>
<feature type="domain" description="C2H2-type" evidence="7">
    <location>
        <begin position="505"/>
        <end position="528"/>
    </location>
</feature>
<dbReference type="GO" id="GO:0006357">
    <property type="term" value="P:regulation of transcription by RNA polymerase II"/>
    <property type="evidence" value="ECO:0000318"/>
    <property type="project" value="GO_Central"/>
</dbReference>
<dbReference type="FunCoup" id="A0A139WPR6">
    <property type="interactions" value="354"/>
</dbReference>
<dbReference type="PANTHER" id="PTHR24379:SF121">
    <property type="entry name" value="C2H2-TYPE DOMAIN-CONTAINING PROTEIN"/>
    <property type="match status" value="1"/>
</dbReference>
<evidence type="ECO:0000313" key="8">
    <source>
        <dbReference type="EMBL" id="KYB29906.1"/>
    </source>
</evidence>
<keyword evidence="2" id="KW-0677">Repeat</keyword>
<dbReference type="InterPro" id="IPR036236">
    <property type="entry name" value="Znf_C2H2_sf"/>
</dbReference>
<dbReference type="Gene3D" id="3.30.160.60">
    <property type="entry name" value="Classic Zinc Finger"/>
    <property type="match status" value="8"/>
</dbReference>
<evidence type="ECO:0000256" key="1">
    <source>
        <dbReference type="ARBA" id="ARBA00022723"/>
    </source>
</evidence>
<feature type="region of interest" description="Disordered" evidence="6">
    <location>
        <begin position="399"/>
        <end position="433"/>
    </location>
</feature>
<feature type="domain" description="C2H2-type" evidence="7">
    <location>
        <begin position="977"/>
        <end position="1004"/>
    </location>
</feature>
<dbReference type="GO" id="GO:0000981">
    <property type="term" value="F:DNA-binding transcription factor activity, RNA polymerase II-specific"/>
    <property type="evidence" value="ECO:0000318"/>
    <property type="project" value="GO_Central"/>
</dbReference>
<proteinExistence type="predicted"/>
<organism evidence="8 9">
    <name type="scientific">Tribolium castaneum</name>
    <name type="common">Red flour beetle</name>
    <dbReference type="NCBI Taxonomy" id="7070"/>
    <lineage>
        <taxon>Eukaryota</taxon>
        <taxon>Metazoa</taxon>
        <taxon>Ecdysozoa</taxon>
        <taxon>Arthropoda</taxon>
        <taxon>Hexapoda</taxon>
        <taxon>Insecta</taxon>
        <taxon>Pterygota</taxon>
        <taxon>Neoptera</taxon>
        <taxon>Endopterygota</taxon>
        <taxon>Coleoptera</taxon>
        <taxon>Polyphaga</taxon>
        <taxon>Cucujiformia</taxon>
        <taxon>Tenebrionidae</taxon>
        <taxon>Tenebrionidae incertae sedis</taxon>
        <taxon>Tribolium</taxon>
    </lineage>
</organism>
<keyword evidence="4" id="KW-0862">Zinc</keyword>
<evidence type="ECO:0000256" key="5">
    <source>
        <dbReference type="PROSITE-ProRule" id="PRU00042"/>
    </source>
</evidence>
<name>A0A139WPR6_TRICA</name>
<feature type="domain" description="C2H2-type" evidence="7">
    <location>
        <begin position="948"/>
        <end position="975"/>
    </location>
</feature>
<dbReference type="AlphaFoldDB" id="A0A139WPR6"/>
<dbReference type="Proteomes" id="UP000007266">
    <property type="component" value="Linkage group 1"/>
</dbReference>
<feature type="domain" description="C2H2-type" evidence="7">
    <location>
        <begin position="177"/>
        <end position="204"/>
    </location>
</feature>
<evidence type="ECO:0000256" key="2">
    <source>
        <dbReference type="ARBA" id="ARBA00022737"/>
    </source>
</evidence>
<evidence type="ECO:0000313" key="9">
    <source>
        <dbReference type="Proteomes" id="UP000007266"/>
    </source>
</evidence>
<dbReference type="GO" id="GO:0005634">
    <property type="term" value="C:nucleus"/>
    <property type="evidence" value="ECO:0000318"/>
    <property type="project" value="GO_Central"/>
</dbReference>
<dbReference type="PROSITE" id="PS00028">
    <property type="entry name" value="ZINC_FINGER_C2H2_1"/>
    <property type="match status" value="17"/>
</dbReference>
<keyword evidence="3 5" id="KW-0863">Zinc-finger</keyword>
<dbReference type="SUPFAM" id="SSF57667">
    <property type="entry name" value="beta-beta-alpha zinc fingers"/>
    <property type="match status" value="6"/>
</dbReference>
<dbReference type="FunFam" id="3.30.160.60:FF:004118">
    <property type="match status" value="1"/>
</dbReference>
<feature type="domain" description="C2H2-type" evidence="7">
    <location>
        <begin position="249"/>
        <end position="277"/>
    </location>
</feature>
<dbReference type="OMA" id="CKSSGHE"/>
<dbReference type="InParanoid" id="A0A139WPR6"/>
<feature type="domain" description="C2H2-type" evidence="7">
    <location>
        <begin position="149"/>
        <end position="176"/>
    </location>
</feature>
<feature type="domain" description="C2H2-type" evidence="7">
    <location>
        <begin position="888"/>
        <end position="915"/>
    </location>
</feature>
<dbReference type="GO" id="GO:0008270">
    <property type="term" value="F:zinc ion binding"/>
    <property type="evidence" value="ECO:0007669"/>
    <property type="project" value="UniProtKB-KW"/>
</dbReference>
<dbReference type="eggNOG" id="KOG1721">
    <property type="taxonomic scope" value="Eukaryota"/>
</dbReference>
<feature type="compositionally biased region" description="Low complexity" evidence="6">
    <location>
        <begin position="235"/>
        <end position="244"/>
    </location>
</feature>
<feature type="region of interest" description="Disordered" evidence="6">
    <location>
        <begin position="221"/>
        <end position="244"/>
    </location>
</feature>
<evidence type="ECO:0000256" key="6">
    <source>
        <dbReference type="SAM" id="MobiDB-lite"/>
    </source>
</evidence>
<dbReference type="PROSITE" id="PS50157">
    <property type="entry name" value="ZINC_FINGER_C2H2_2"/>
    <property type="match status" value="11"/>
</dbReference>
<feature type="domain" description="C2H2-type" evidence="7">
    <location>
        <begin position="121"/>
        <end position="148"/>
    </location>
</feature>
<feature type="domain" description="C2H2-type" evidence="7">
    <location>
        <begin position="205"/>
        <end position="232"/>
    </location>
</feature>
<reference evidence="8 9" key="1">
    <citation type="journal article" date="2008" name="Nature">
        <title>The genome of the model beetle and pest Tribolium castaneum.</title>
        <authorList>
            <consortium name="Tribolium Genome Sequencing Consortium"/>
            <person name="Richards S."/>
            <person name="Gibbs R.A."/>
            <person name="Weinstock G.M."/>
            <person name="Brown S.J."/>
            <person name="Denell R."/>
            <person name="Beeman R.W."/>
            <person name="Gibbs R."/>
            <person name="Beeman R.W."/>
            <person name="Brown S.J."/>
            <person name="Bucher G."/>
            <person name="Friedrich M."/>
            <person name="Grimmelikhuijzen C.J."/>
            <person name="Klingler M."/>
            <person name="Lorenzen M."/>
            <person name="Richards S."/>
            <person name="Roth S."/>
            <person name="Schroder R."/>
            <person name="Tautz D."/>
            <person name="Zdobnov E.M."/>
            <person name="Muzny D."/>
            <person name="Gibbs R.A."/>
            <person name="Weinstock G.M."/>
            <person name="Attaway T."/>
            <person name="Bell S."/>
            <person name="Buhay C.J."/>
            <person name="Chandrabose M.N."/>
            <person name="Chavez D."/>
            <person name="Clerk-Blankenburg K.P."/>
            <person name="Cree A."/>
            <person name="Dao M."/>
            <person name="Davis C."/>
            <person name="Chacko J."/>
            <person name="Dinh H."/>
            <person name="Dugan-Rocha S."/>
            <person name="Fowler G."/>
            <person name="Garner T.T."/>
            <person name="Garnes J."/>
            <person name="Gnirke A."/>
            <person name="Hawes A."/>
            <person name="Hernandez J."/>
            <person name="Hines S."/>
            <person name="Holder M."/>
            <person name="Hume J."/>
            <person name="Jhangiani S.N."/>
            <person name="Joshi V."/>
            <person name="Khan Z.M."/>
            <person name="Jackson L."/>
            <person name="Kovar C."/>
            <person name="Kowis A."/>
            <person name="Lee S."/>
            <person name="Lewis L.R."/>
            <person name="Margolis J."/>
            <person name="Morgan M."/>
            <person name="Nazareth L.V."/>
            <person name="Nguyen N."/>
            <person name="Okwuonu G."/>
            <person name="Parker D."/>
            <person name="Richards S."/>
            <person name="Ruiz S.J."/>
            <person name="Santibanez J."/>
            <person name="Savard J."/>
            <person name="Scherer S.E."/>
            <person name="Schneider B."/>
            <person name="Sodergren E."/>
            <person name="Tautz D."/>
            <person name="Vattahil S."/>
            <person name="Villasana D."/>
            <person name="White C.S."/>
            <person name="Wright R."/>
            <person name="Park Y."/>
            <person name="Beeman R.W."/>
            <person name="Lord J."/>
            <person name="Oppert B."/>
            <person name="Lorenzen M."/>
            <person name="Brown S."/>
            <person name="Wang L."/>
            <person name="Savard J."/>
            <person name="Tautz D."/>
            <person name="Richards S."/>
            <person name="Weinstock G."/>
            <person name="Gibbs R.A."/>
            <person name="Liu Y."/>
            <person name="Worley K."/>
            <person name="Weinstock G."/>
            <person name="Elsik C.G."/>
            <person name="Reese J.T."/>
            <person name="Elhaik E."/>
            <person name="Landan G."/>
            <person name="Graur D."/>
            <person name="Arensburger P."/>
            <person name="Atkinson P."/>
            <person name="Beeman R.W."/>
            <person name="Beidler J."/>
            <person name="Brown S.J."/>
            <person name="Demuth J.P."/>
            <person name="Drury D.W."/>
            <person name="Du Y.Z."/>
            <person name="Fujiwara H."/>
            <person name="Lorenzen M."/>
            <person name="Maselli V."/>
            <person name="Osanai M."/>
            <person name="Park Y."/>
            <person name="Robertson H.M."/>
            <person name="Tu Z."/>
            <person name="Wang J.J."/>
            <person name="Wang S."/>
            <person name="Richards S."/>
            <person name="Song H."/>
            <person name="Zhang L."/>
            <person name="Sodergren E."/>
            <person name="Werner D."/>
            <person name="Stanke M."/>
            <person name="Morgenstern B."/>
            <person name="Solovyev V."/>
            <person name="Kosarev P."/>
            <person name="Brown G."/>
            <person name="Chen H.C."/>
            <person name="Ermolaeva O."/>
            <person name="Hlavina W."/>
            <person name="Kapustin Y."/>
            <person name="Kiryutin B."/>
            <person name="Kitts P."/>
            <person name="Maglott D."/>
            <person name="Pruitt K."/>
            <person name="Sapojnikov V."/>
            <person name="Souvorov A."/>
            <person name="Mackey A.J."/>
            <person name="Waterhouse R.M."/>
            <person name="Wyder S."/>
            <person name="Zdobnov E.M."/>
            <person name="Zdobnov E.M."/>
            <person name="Wyder S."/>
            <person name="Kriventseva E.V."/>
            <person name="Kadowaki T."/>
            <person name="Bork P."/>
            <person name="Aranda M."/>
            <person name="Bao R."/>
            <person name="Beermann A."/>
            <person name="Berns N."/>
            <person name="Bolognesi R."/>
            <person name="Bonneton F."/>
            <person name="Bopp D."/>
            <person name="Brown S.J."/>
            <person name="Bucher G."/>
            <person name="Butts T."/>
            <person name="Chaumot A."/>
            <person name="Denell R.E."/>
            <person name="Ferrier D.E."/>
            <person name="Friedrich M."/>
            <person name="Gordon C.M."/>
            <person name="Jindra M."/>
            <person name="Klingler M."/>
            <person name="Lan Q."/>
            <person name="Lattorff H.M."/>
            <person name="Laudet V."/>
            <person name="von Levetsow C."/>
            <person name="Liu Z."/>
            <person name="Lutz R."/>
            <person name="Lynch J.A."/>
            <person name="da Fonseca R.N."/>
            <person name="Posnien N."/>
            <person name="Reuter R."/>
            <person name="Roth S."/>
            <person name="Savard J."/>
            <person name="Schinko J.B."/>
            <person name="Schmitt C."/>
            <person name="Schoppmeier M."/>
            <person name="Schroder R."/>
            <person name="Shippy T.D."/>
            <person name="Simonnet F."/>
            <person name="Marques-Souza H."/>
            <person name="Tautz D."/>
            <person name="Tomoyasu Y."/>
            <person name="Trauner J."/>
            <person name="Van der Zee M."/>
            <person name="Vervoort M."/>
            <person name="Wittkopp N."/>
            <person name="Wimmer E.A."/>
            <person name="Yang X."/>
            <person name="Jones A.K."/>
            <person name="Sattelle D.B."/>
            <person name="Ebert P.R."/>
            <person name="Nelson D."/>
            <person name="Scott J.G."/>
            <person name="Beeman R.W."/>
            <person name="Muthukrishnan S."/>
            <person name="Kramer K.J."/>
            <person name="Arakane Y."/>
            <person name="Beeman R.W."/>
            <person name="Zhu Q."/>
            <person name="Hogenkamp D."/>
            <person name="Dixit R."/>
            <person name="Oppert B."/>
            <person name="Jiang H."/>
            <person name="Zou Z."/>
            <person name="Marshall J."/>
            <person name="Elpidina E."/>
            <person name="Vinokurov K."/>
            <person name="Oppert C."/>
            <person name="Zou Z."/>
            <person name="Evans J."/>
            <person name="Lu Z."/>
            <person name="Zhao P."/>
            <person name="Sumathipala N."/>
            <person name="Altincicek B."/>
            <person name="Vilcinskas A."/>
            <person name="Williams M."/>
            <person name="Hultmark D."/>
            <person name="Hetru C."/>
            <person name="Jiang H."/>
            <person name="Grimmelikhuijzen C.J."/>
            <person name="Hauser F."/>
            <person name="Cazzamali G."/>
            <person name="Williamson M."/>
            <person name="Park Y."/>
            <person name="Li B."/>
            <person name="Tanaka Y."/>
            <person name="Predel R."/>
            <person name="Neupert S."/>
            <person name="Schachtner J."/>
            <person name="Verleyen P."/>
            <person name="Raible F."/>
            <person name="Bork P."/>
            <person name="Friedrich M."/>
            <person name="Walden K.K."/>
            <person name="Robertson H.M."/>
            <person name="Angeli S."/>
            <person name="Foret S."/>
            <person name="Bucher G."/>
            <person name="Schuetz S."/>
            <person name="Maleszka R."/>
            <person name="Wimmer E.A."/>
            <person name="Beeman R.W."/>
            <person name="Lorenzen M."/>
            <person name="Tomoyasu Y."/>
            <person name="Miller S.C."/>
            <person name="Grossmann D."/>
            <person name="Bucher G."/>
        </authorList>
    </citation>
    <scope>NUCLEOTIDE SEQUENCE [LARGE SCALE GENOMIC DNA]</scope>
    <source>
        <strain evidence="8 9">Georgia GA2</strain>
    </source>
</reference>
<dbReference type="EMBL" id="KQ971306">
    <property type="protein sequence ID" value="KYB29906.1"/>
    <property type="molecule type" value="Genomic_DNA"/>
</dbReference>
<keyword evidence="1" id="KW-0479">Metal-binding</keyword>
<protein>
    <submittedName>
        <fullName evidence="8">Zinc finger protein 423-like Protein</fullName>
    </submittedName>
</protein>